<gene>
    <name evidence="1" type="ORF">GOP47_0024250</name>
</gene>
<keyword evidence="2" id="KW-1185">Reference proteome</keyword>
<comment type="caution">
    <text evidence="1">The sequence shown here is derived from an EMBL/GenBank/DDBJ whole genome shotgun (WGS) entry which is preliminary data.</text>
</comment>
<dbReference type="Proteomes" id="UP000886520">
    <property type="component" value="Chromosome 23"/>
</dbReference>
<reference evidence="1" key="1">
    <citation type="submission" date="2021-01" db="EMBL/GenBank/DDBJ databases">
        <title>Adiantum capillus-veneris genome.</title>
        <authorList>
            <person name="Fang Y."/>
            <person name="Liao Q."/>
        </authorList>
    </citation>
    <scope>NUCLEOTIDE SEQUENCE</scope>
    <source>
        <strain evidence="1">H3</strain>
        <tissue evidence="1">Leaf</tissue>
    </source>
</reference>
<name>A0A9D4U5J5_ADICA</name>
<accession>A0A9D4U5J5</accession>
<dbReference type="EMBL" id="JABFUD020000023">
    <property type="protein sequence ID" value="KAI5061745.1"/>
    <property type="molecule type" value="Genomic_DNA"/>
</dbReference>
<proteinExistence type="predicted"/>
<protein>
    <submittedName>
        <fullName evidence="1">Uncharacterized protein</fullName>
    </submittedName>
</protein>
<evidence type="ECO:0000313" key="1">
    <source>
        <dbReference type="EMBL" id="KAI5061745.1"/>
    </source>
</evidence>
<sequence length="106" mass="11664">MGTLGPVRLALMMVGERSCGVWLLLDGGGEFSWWQSVPSPVAAQSRSMMFLYLSVAPCKACHCFVLCILGWRVPCKSHRGPLSSQRTFINFFWAMAQGEHGADVVV</sequence>
<dbReference type="AlphaFoldDB" id="A0A9D4U5J5"/>
<organism evidence="1 2">
    <name type="scientific">Adiantum capillus-veneris</name>
    <name type="common">Maidenhair fern</name>
    <dbReference type="NCBI Taxonomy" id="13818"/>
    <lineage>
        <taxon>Eukaryota</taxon>
        <taxon>Viridiplantae</taxon>
        <taxon>Streptophyta</taxon>
        <taxon>Embryophyta</taxon>
        <taxon>Tracheophyta</taxon>
        <taxon>Polypodiopsida</taxon>
        <taxon>Polypodiidae</taxon>
        <taxon>Polypodiales</taxon>
        <taxon>Pteridineae</taxon>
        <taxon>Pteridaceae</taxon>
        <taxon>Vittarioideae</taxon>
        <taxon>Adiantum</taxon>
    </lineage>
</organism>
<evidence type="ECO:0000313" key="2">
    <source>
        <dbReference type="Proteomes" id="UP000886520"/>
    </source>
</evidence>